<sequence>PALLEVKKADKLEKLAQYATRVWHITEGTKEEKADKAIAKTREFFESLGVATHLKDYGIGVEAVDTVVKQLKDHGMTQLGEKGDITPEVAREILTRAL</sequence>
<dbReference type="EMBL" id="AZMM01013085">
    <property type="protein sequence ID" value="ETJ32457.1"/>
    <property type="molecule type" value="Genomic_DNA"/>
</dbReference>
<dbReference type="Pfam" id="PF25137">
    <property type="entry name" value="ADH_Fe_C"/>
    <property type="match status" value="1"/>
</dbReference>
<reference evidence="2" key="1">
    <citation type="submission" date="2013-12" db="EMBL/GenBank/DDBJ databases">
        <title>A Varibaculum cambriense genome reconstructed from a premature infant gut community with otherwise low bacterial novelty that shifts toward anaerobic metabolism during the third week of life.</title>
        <authorList>
            <person name="Brown C.T."/>
            <person name="Sharon I."/>
            <person name="Thomas B.C."/>
            <person name="Castelle C.J."/>
            <person name="Morowitz M.J."/>
            <person name="Banfield J.F."/>
        </authorList>
    </citation>
    <scope>NUCLEOTIDE SEQUENCE</scope>
</reference>
<evidence type="ECO:0000313" key="2">
    <source>
        <dbReference type="EMBL" id="ETJ32457.1"/>
    </source>
</evidence>
<dbReference type="Gene3D" id="1.20.1090.10">
    <property type="entry name" value="Dehydroquinate synthase-like - alpha domain"/>
    <property type="match status" value="1"/>
</dbReference>
<gene>
    <name evidence="2" type="ORF">Q604_UNBC13085G0001</name>
</gene>
<dbReference type="AlphaFoldDB" id="W1XQF3"/>
<dbReference type="InterPro" id="IPR056798">
    <property type="entry name" value="ADH_Fe_C"/>
</dbReference>
<organism evidence="2">
    <name type="scientific">human gut metagenome</name>
    <dbReference type="NCBI Taxonomy" id="408170"/>
    <lineage>
        <taxon>unclassified sequences</taxon>
        <taxon>metagenomes</taxon>
        <taxon>organismal metagenomes</taxon>
    </lineage>
</organism>
<feature type="domain" description="Fe-containing alcohol dehydrogenase-like C-terminal" evidence="1">
    <location>
        <begin position="3"/>
        <end position="70"/>
    </location>
</feature>
<comment type="caution">
    <text evidence="2">The sequence shown here is derived from an EMBL/GenBank/DDBJ whole genome shotgun (WGS) entry which is preliminary data.</text>
</comment>
<protein>
    <submittedName>
        <fullName evidence="2">Iron-containing alcohol dehydrogenase</fullName>
    </submittedName>
</protein>
<accession>W1XQF3</accession>
<dbReference type="GO" id="GO:0005829">
    <property type="term" value="C:cytosol"/>
    <property type="evidence" value="ECO:0007669"/>
    <property type="project" value="TreeGrafter"/>
</dbReference>
<dbReference type="SUPFAM" id="SSF56796">
    <property type="entry name" value="Dehydroquinate synthase-like"/>
    <property type="match status" value="1"/>
</dbReference>
<feature type="non-terminal residue" evidence="2">
    <location>
        <position position="1"/>
    </location>
</feature>
<name>W1XQF3_9ZZZZ</name>
<dbReference type="GO" id="GO:0008106">
    <property type="term" value="F:alcohol dehydrogenase (NADP+) activity"/>
    <property type="evidence" value="ECO:0007669"/>
    <property type="project" value="TreeGrafter"/>
</dbReference>
<dbReference type="GO" id="GO:1990362">
    <property type="term" value="F:butanol dehydrogenase (NAD+) activity"/>
    <property type="evidence" value="ECO:0007669"/>
    <property type="project" value="InterPro"/>
</dbReference>
<dbReference type="PANTHER" id="PTHR43633:SF1">
    <property type="entry name" value="ALCOHOL DEHYDROGENASE YQHD"/>
    <property type="match status" value="1"/>
</dbReference>
<evidence type="ECO:0000259" key="1">
    <source>
        <dbReference type="Pfam" id="PF25137"/>
    </source>
</evidence>
<proteinExistence type="predicted"/>
<dbReference type="PANTHER" id="PTHR43633">
    <property type="entry name" value="ALCOHOL DEHYDROGENASE YQHD"/>
    <property type="match status" value="1"/>
</dbReference>
<dbReference type="GO" id="GO:1990002">
    <property type="term" value="F:methylglyoxal reductase (NADPH) (acetol producing) activity"/>
    <property type="evidence" value="ECO:0007669"/>
    <property type="project" value="TreeGrafter"/>
</dbReference>
<dbReference type="InterPro" id="IPR044731">
    <property type="entry name" value="BDH-like"/>
</dbReference>